<dbReference type="Pfam" id="PF03862">
    <property type="entry name" value="SpoVAC_SpoVAEB"/>
    <property type="match status" value="1"/>
</dbReference>
<reference evidence="2" key="1">
    <citation type="journal article" date="2013" name="Environ. Microbiol.">
        <title>Microbiota from the distal guts of lean and obese adolescents exhibit partial functional redundancy besides clear differences in community structure.</title>
        <authorList>
            <person name="Ferrer M."/>
            <person name="Ruiz A."/>
            <person name="Lanza F."/>
            <person name="Haange S.B."/>
            <person name="Oberbach A."/>
            <person name="Till H."/>
            <person name="Bargiela R."/>
            <person name="Campoy C."/>
            <person name="Segura M.T."/>
            <person name="Richter M."/>
            <person name="von Bergen M."/>
            <person name="Seifert J."/>
            <person name="Suarez A."/>
        </authorList>
    </citation>
    <scope>NUCLEOTIDE SEQUENCE</scope>
</reference>
<comment type="caution">
    <text evidence="2">The sequence shown here is derived from an EMBL/GenBank/DDBJ whole genome shotgun (WGS) entry which is preliminary data.</text>
</comment>
<keyword evidence="1" id="KW-1133">Transmembrane helix</keyword>
<name>K1RHW1_9ZZZZ</name>
<feature type="transmembrane region" description="Helical" evidence="1">
    <location>
        <begin position="6"/>
        <end position="24"/>
    </location>
</feature>
<proteinExistence type="predicted"/>
<dbReference type="InterPro" id="IPR005562">
    <property type="entry name" value="SpoVA"/>
</dbReference>
<organism evidence="2">
    <name type="scientific">human gut metagenome</name>
    <dbReference type="NCBI Taxonomy" id="408170"/>
    <lineage>
        <taxon>unclassified sequences</taxon>
        <taxon>metagenomes</taxon>
        <taxon>organismal metagenomes</taxon>
    </lineage>
</organism>
<accession>K1RHW1</accession>
<evidence type="ECO:0000256" key="1">
    <source>
        <dbReference type="SAM" id="Phobius"/>
    </source>
</evidence>
<feature type="transmembrane region" description="Helical" evidence="1">
    <location>
        <begin position="94"/>
        <end position="112"/>
    </location>
</feature>
<dbReference type="AlphaFoldDB" id="K1RHW1"/>
<dbReference type="EMBL" id="AJWY01013067">
    <property type="protein sequence ID" value="EKC48147.1"/>
    <property type="molecule type" value="Genomic_DNA"/>
</dbReference>
<sequence>MDYVTAFLIGGAICAIVQVIMDNTKLLPGRIMVGLVCAGAILSFFGLYEPFADWAKSGASVPLIGFGHLLFKGVKEAVDKQGFIGTFYGGLESAAVGISGALIMGYLASLVFKSKMK</sequence>
<gene>
    <name evidence="2" type="ORF">LEA_19018</name>
</gene>
<feature type="transmembrane region" description="Helical" evidence="1">
    <location>
        <begin position="31"/>
        <end position="48"/>
    </location>
</feature>
<protein>
    <submittedName>
        <fullName evidence="2">Stage V sporulation protein AE</fullName>
    </submittedName>
</protein>
<keyword evidence="1" id="KW-0812">Transmembrane</keyword>
<dbReference type="PANTHER" id="PTHR38450">
    <property type="entry name" value="STAGE V SPORULATION PROTEIN AC-RELATED"/>
    <property type="match status" value="1"/>
</dbReference>
<keyword evidence="1" id="KW-0472">Membrane</keyword>
<evidence type="ECO:0000313" key="2">
    <source>
        <dbReference type="EMBL" id="EKC48147.1"/>
    </source>
</evidence>
<dbReference type="PANTHER" id="PTHR38450:SF2">
    <property type="entry name" value="STAGE V SPORULATION PROTEIN AEB"/>
    <property type="match status" value="1"/>
</dbReference>